<reference evidence="2 3" key="1">
    <citation type="submission" date="2015-10" db="EMBL/GenBank/DDBJ databases">
        <title>Full genome of DAOMC 229536 Phialocephala scopiformis, a fungal endophyte of spruce producing the potent anti-insectan compound rugulosin.</title>
        <authorList>
            <consortium name="DOE Joint Genome Institute"/>
            <person name="Walker A.K."/>
            <person name="Frasz S.L."/>
            <person name="Seifert K.A."/>
            <person name="Miller J.D."/>
            <person name="Mondo S.J."/>
            <person name="Labutti K."/>
            <person name="Lipzen A."/>
            <person name="Dockter R."/>
            <person name="Kennedy M."/>
            <person name="Grigoriev I.V."/>
            <person name="Spatafora J.W."/>
        </authorList>
    </citation>
    <scope>NUCLEOTIDE SEQUENCE [LARGE SCALE GENOMIC DNA]</scope>
    <source>
        <strain evidence="2 3">CBS 120377</strain>
    </source>
</reference>
<dbReference type="InParanoid" id="A0A194WY92"/>
<dbReference type="Pfam" id="PF20150">
    <property type="entry name" value="2EXR"/>
    <property type="match status" value="1"/>
</dbReference>
<evidence type="ECO:0000313" key="2">
    <source>
        <dbReference type="EMBL" id="KUJ12936.1"/>
    </source>
</evidence>
<dbReference type="AlphaFoldDB" id="A0A194WY92"/>
<dbReference type="InterPro" id="IPR045518">
    <property type="entry name" value="2EXR"/>
</dbReference>
<dbReference type="OrthoDB" id="10554250at2759"/>
<dbReference type="EMBL" id="KQ947423">
    <property type="protein sequence ID" value="KUJ12936.1"/>
    <property type="molecule type" value="Genomic_DNA"/>
</dbReference>
<accession>A0A194WY92</accession>
<name>A0A194WY92_MOLSC</name>
<sequence length="332" mass="37530">MAPYSLNEQKLKLLGFEDEGVIQYSSLQSSLPIPILAAHYGVSIFDYMKASLVSLNIDSDHGTSNPGQSDLLFTDMFLREYPRSSLALYVKAGGIISSTCEPSFHGFTWSALLDRGRRGGDPFEVNEFFFGFEPLANFDAALYQKLPYELRKQILLESLEPRTVELLFSENADAAHPGHTEIGLFCSQPPPSLVQVNKYFRSQLVDGESALYKPIFDHRKCSRFCFPPKETVVLRQKCTDPRMIHHPSDPIQDTLSGSNTWKANFIEANKKKHKKKKNKEKKKVLVLAIDCKFAHISSISGHEFLPWRGESGHTEKTKSINHCCEQMHDGSR</sequence>
<organism evidence="2 3">
    <name type="scientific">Mollisia scopiformis</name>
    <name type="common">Conifer needle endophyte fungus</name>
    <name type="synonym">Phialocephala scopiformis</name>
    <dbReference type="NCBI Taxonomy" id="149040"/>
    <lineage>
        <taxon>Eukaryota</taxon>
        <taxon>Fungi</taxon>
        <taxon>Dikarya</taxon>
        <taxon>Ascomycota</taxon>
        <taxon>Pezizomycotina</taxon>
        <taxon>Leotiomycetes</taxon>
        <taxon>Helotiales</taxon>
        <taxon>Mollisiaceae</taxon>
        <taxon>Mollisia</taxon>
    </lineage>
</organism>
<evidence type="ECO:0000259" key="1">
    <source>
        <dbReference type="Pfam" id="PF20150"/>
    </source>
</evidence>
<gene>
    <name evidence="2" type="ORF">LY89DRAFT_673041</name>
</gene>
<evidence type="ECO:0000313" key="3">
    <source>
        <dbReference type="Proteomes" id="UP000070700"/>
    </source>
</evidence>
<dbReference type="RefSeq" id="XP_018067291.1">
    <property type="nucleotide sequence ID" value="XM_018213326.1"/>
</dbReference>
<proteinExistence type="predicted"/>
<dbReference type="Proteomes" id="UP000070700">
    <property type="component" value="Unassembled WGS sequence"/>
</dbReference>
<protein>
    <recommendedName>
        <fullName evidence="1">2EXR domain-containing protein</fullName>
    </recommendedName>
</protein>
<dbReference type="GeneID" id="28823052"/>
<dbReference type="KEGG" id="psco:LY89DRAFT_673041"/>
<feature type="domain" description="2EXR" evidence="1">
    <location>
        <begin position="142"/>
        <end position="205"/>
    </location>
</feature>
<keyword evidence="3" id="KW-1185">Reference proteome</keyword>